<dbReference type="PANTHER" id="PTHR40392:SF1">
    <property type="entry name" value="2-PHOSPHO-L-LACTATE GUANYLYLTRANSFERASE"/>
    <property type="match status" value="1"/>
</dbReference>
<evidence type="ECO:0000256" key="1">
    <source>
        <dbReference type="ARBA" id="ARBA00022679"/>
    </source>
</evidence>
<comment type="catalytic activity">
    <reaction evidence="5">
        <text>phosphoenolpyruvate + GTP + H(+) = enolpyruvoyl-2-diphospho-5'-guanosine + diphosphate</text>
        <dbReference type="Rhea" id="RHEA:30519"/>
        <dbReference type="ChEBI" id="CHEBI:15378"/>
        <dbReference type="ChEBI" id="CHEBI:33019"/>
        <dbReference type="ChEBI" id="CHEBI:37565"/>
        <dbReference type="ChEBI" id="CHEBI:58702"/>
        <dbReference type="ChEBI" id="CHEBI:143701"/>
        <dbReference type="EC" id="2.7.7.105"/>
    </reaction>
</comment>
<proteinExistence type="inferred from homology"/>
<dbReference type="Gene3D" id="3.90.550.10">
    <property type="entry name" value="Spore Coat Polysaccharide Biosynthesis Protein SpsA, Chain A"/>
    <property type="match status" value="1"/>
</dbReference>
<dbReference type="SUPFAM" id="SSF53448">
    <property type="entry name" value="Nucleotide-diphospho-sugar transferases"/>
    <property type="match status" value="1"/>
</dbReference>
<evidence type="ECO:0000256" key="5">
    <source>
        <dbReference type="HAMAP-Rule" id="MF_02114"/>
    </source>
</evidence>
<evidence type="ECO:0000313" key="6">
    <source>
        <dbReference type="EMBL" id="SSA34755.1"/>
    </source>
</evidence>
<dbReference type="PANTHER" id="PTHR40392">
    <property type="entry name" value="2-PHOSPHO-L-LACTATE GUANYLYLTRANSFERASE"/>
    <property type="match status" value="1"/>
</dbReference>
<comment type="similarity">
    <text evidence="5">Belongs to the CofC family.</text>
</comment>
<evidence type="ECO:0000256" key="3">
    <source>
        <dbReference type="ARBA" id="ARBA00022741"/>
    </source>
</evidence>
<accession>A0A2Y8ZS88</accession>
<dbReference type="NCBIfam" id="TIGR03552">
    <property type="entry name" value="F420_cofC"/>
    <property type="match status" value="1"/>
</dbReference>
<keyword evidence="3 5" id="KW-0547">Nucleotide-binding</keyword>
<keyword evidence="7" id="KW-1185">Reference proteome</keyword>
<evidence type="ECO:0000256" key="2">
    <source>
        <dbReference type="ARBA" id="ARBA00022695"/>
    </source>
</evidence>
<dbReference type="UniPathway" id="UPA00071"/>
<comment type="pathway">
    <text evidence="5">Cofactor biosynthesis; coenzyme F420 biosynthesis.</text>
</comment>
<dbReference type="AlphaFoldDB" id="A0A2Y8ZS88"/>
<dbReference type="EC" id="2.7.7.105" evidence="5"/>
<feature type="binding site" evidence="5">
    <location>
        <position position="156"/>
    </location>
    <ligand>
        <name>phosphoenolpyruvate</name>
        <dbReference type="ChEBI" id="CHEBI:58702"/>
    </ligand>
</feature>
<keyword evidence="2 5" id="KW-0548">Nucleotidyltransferase</keyword>
<protein>
    <recommendedName>
        <fullName evidence="5">Phosphoenolpyruvate guanylyltransferase</fullName>
        <shortName evidence="5">PEP guanylyltransferase</shortName>
        <ecNumber evidence="5">2.7.7.105</ecNumber>
    </recommendedName>
</protein>
<gene>
    <name evidence="5" type="primary">fbiD</name>
    <name evidence="6" type="ORF">SAMN04489750_2080</name>
</gene>
<sequence length="230" mass="24662">MLRRRPVHDTIMPVRAQLLSTWQLVVPVKSRHAAKSRLVPPRGISRSDLALAFALDTLSAITDVISADHLIVVTSDDQICAQLRTREVHVVDDPGRGLNPAIEAGIGAALDRNPTAPIGILLGDLPALTPGDLRSALAACAATEAAVVPDWSGQGTVLLTHQEASRLAPRFGHGSALRHGQTARRLDLELPRLRMDVDDLDSLRQVVALGLGRHTAALLQDTDLETEQLA</sequence>
<dbReference type="GO" id="GO:0052645">
    <property type="term" value="P:F420-0 metabolic process"/>
    <property type="evidence" value="ECO:0007669"/>
    <property type="project" value="UniProtKB-UniRule"/>
</dbReference>
<feature type="binding site" evidence="5">
    <location>
        <position position="172"/>
    </location>
    <ligand>
        <name>phosphoenolpyruvate</name>
        <dbReference type="ChEBI" id="CHEBI:58702"/>
    </ligand>
</feature>
<evidence type="ECO:0000256" key="4">
    <source>
        <dbReference type="ARBA" id="ARBA00023134"/>
    </source>
</evidence>
<reference evidence="7" key="1">
    <citation type="submission" date="2016-10" db="EMBL/GenBank/DDBJ databases">
        <authorList>
            <person name="Varghese N."/>
            <person name="Submissions S."/>
        </authorList>
    </citation>
    <scope>NUCLEOTIDE SEQUENCE [LARGE SCALE GENOMIC DNA]</scope>
    <source>
        <strain evidence="7">DSM 22951</strain>
    </source>
</reference>
<keyword evidence="1 5" id="KW-0808">Transferase</keyword>
<dbReference type="Pfam" id="PF01983">
    <property type="entry name" value="CofC"/>
    <property type="match status" value="1"/>
</dbReference>
<dbReference type="HAMAP" id="MF_02114">
    <property type="entry name" value="CofC"/>
    <property type="match status" value="1"/>
</dbReference>
<organism evidence="6 7">
    <name type="scientific">Branchiibius hedensis</name>
    <dbReference type="NCBI Taxonomy" id="672460"/>
    <lineage>
        <taxon>Bacteria</taxon>
        <taxon>Bacillati</taxon>
        <taxon>Actinomycetota</taxon>
        <taxon>Actinomycetes</taxon>
        <taxon>Micrococcales</taxon>
        <taxon>Dermacoccaceae</taxon>
        <taxon>Branchiibius</taxon>
    </lineage>
</organism>
<dbReference type="EMBL" id="UESZ01000001">
    <property type="protein sequence ID" value="SSA34755.1"/>
    <property type="molecule type" value="Genomic_DNA"/>
</dbReference>
<feature type="binding site" evidence="5">
    <location>
        <position position="175"/>
    </location>
    <ligand>
        <name>phosphoenolpyruvate</name>
        <dbReference type="ChEBI" id="CHEBI:58702"/>
    </ligand>
</feature>
<dbReference type="GO" id="GO:0043814">
    <property type="term" value="F:phospholactate guanylyltransferase activity"/>
    <property type="evidence" value="ECO:0007669"/>
    <property type="project" value="InterPro"/>
</dbReference>
<evidence type="ECO:0000313" key="7">
    <source>
        <dbReference type="Proteomes" id="UP000250028"/>
    </source>
</evidence>
<comment type="function">
    <text evidence="5">Guanylyltransferase that catalyzes the activation of phosphoenolpyruvate (PEP) as enolpyruvoyl-2-diphospho-5'-guanosine, via the condensation of PEP with GTP. It is involved in the biosynthesis of coenzyme F420, a hydride carrier cofactor.</text>
</comment>
<dbReference type="Proteomes" id="UP000250028">
    <property type="component" value="Unassembled WGS sequence"/>
</dbReference>
<dbReference type="InterPro" id="IPR029044">
    <property type="entry name" value="Nucleotide-diphossugar_trans"/>
</dbReference>
<dbReference type="GO" id="GO:0005525">
    <property type="term" value="F:GTP binding"/>
    <property type="evidence" value="ECO:0007669"/>
    <property type="project" value="UniProtKB-KW"/>
</dbReference>
<dbReference type="OrthoDB" id="9151145at2"/>
<name>A0A2Y8ZS88_9MICO</name>
<keyword evidence="4 5" id="KW-0342">GTP-binding</keyword>
<dbReference type="InterPro" id="IPR002835">
    <property type="entry name" value="CofC"/>
</dbReference>